<feature type="domain" description="Nucleoside phosphorylase" evidence="6">
    <location>
        <begin position="5"/>
        <end position="229"/>
    </location>
</feature>
<dbReference type="SUPFAM" id="SSF53167">
    <property type="entry name" value="Purine and uridine phosphorylases"/>
    <property type="match status" value="1"/>
</dbReference>
<dbReference type="GO" id="GO:0008782">
    <property type="term" value="F:adenosylhomocysteine nucleosidase activity"/>
    <property type="evidence" value="ECO:0007669"/>
    <property type="project" value="UniProtKB-EC"/>
</dbReference>
<evidence type="ECO:0000256" key="5">
    <source>
        <dbReference type="ARBA" id="ARBA00023167"/>
    </source>
</evidence>
<keyword evidence="3" id="KW-0028">Amino-acid biosynthesis</keyword>
<gene>
    <name evidence="7" type="ORF">ACFSUC_01290</name>
</gene>
<evidence type="ECO:0000313" key="8">
    <source>
        <dbReference type="Proteomes" id="UP001597497"/>
    </source>
</evidence>
<evidence type="ECO:0000313" key="7">
    <source>
        <dbReference type="EMBL" id="MFD2670237.1"/>
    </source>
</evidence>
<dbReference type="PANTHER" id="PTHR46832:SF1">
    <property type="entry name" value="5'-METHYLTHIOADENOSINE_S-ADENOSYLHOMOCYSTEINE NUCLEOSIDASE"/>
    <property type="match status" value="1"/>
</dbReference>
<keyword evidence="8" id="KW-1185">Reference proteome</keyword>
<dbReference type="Pfam" id="PF01048">
    <property type="entry name" value="PNP_UDP_1"/>
    <property type="match status" value="1"/>
</dbReference>
<keyword evidence="7" id="KW-0326">Glycosidase</keyword>
<evidence type="ECO:0000256" key="3">
    <source>
        <dbReference type="ARBA" id="ARBA00022605"/>
    </source>
</evidence>
<dbReference type="CDD" id="cd09008">
    <property type="entry name" value="MTAN"/>
    <property type="match status" value="1"/>
</dbReference>
<name>A0ABW5R5E4_9BACL</name>
<dbReference type="NCBIfam" id="NF004079">
    <property type="entry name" value="PRK05584.1"/>
    <property type="match status" value="1"/>
</dbReference>
<dbReference type="Gene3D" id="3.40.50.1580">
    <property type="entry name" value="Nucleoside phosphorylase domain"/>
    <property type="match status" value="1"/>
</dbReference>
<dbReference type="PANTHER" id="PTHR46832">
    <property type="entry name" value="5'-METHYLTHIOADENOSINE/S-ADENOSYLHOMOCYSTEINE NUCLEOSIDASE"/>
    <property type="match status" value="1"/>
</dbReference>
<sequence>MMNRMGIIGAMIEEIELLEQSLAEKKTTEKAGTTFLEGTLHGLPVVVTKCGVGKVNAAMSTQILIDTFEVSAILFTGVAGAVDPRLGIGDIVISEDCMQHDMDVTALGFERGVIPFQEESVFKADRQLADLAYEKGKAVCQSPVWRGRILSGDQFIADKEQGRQLHAQLGGMCTEMEGAAVAQVCSLNKRPFVIIRSMSDRADGSAHENFAEFTKLASRHSFEMSAAIVQALAESENASHVSRTVE</sequence>
<dbReference type="InterPro" id="IPR010049">
    <property type="entry name" value="MTA_SAH_Nsdase"/>
</dbReference>
<evidence type="ECO:0000256" key="4">
    <source>
        <dbReference type="ARBA" id="ARBA00022801"/>
    </source>
</evidence>
<keyword evidence="5" id="KW-0486">Methionine biosynthesis</keyword>
<dbReference type="Proteomes" id="UP001597497">
    <property type="component" value="Unassembled WGS sequence"/>
</dbReference>
<dbReference type="EC" id="3.2.2.9" evidence="2"/>
<evidence type="ECO:0000256" key="2">
    <source>
        <dbReference type="ARBA" id="ARBA00011974"/>
    </source>
</evidence>
<evidence type="ECO:0000259" key="6">
    <source>
        <dbReference type="Pfam" id="PF01048"/>
    </source>
</evidence>
<evidence type="ECO:0000256" key="1">
    <source>
        <dbReference type="ARBA" id="ARBA00004945"/>
    </source>
</evidence>
<comment type="pathway">
    <text evidence="1">Amino-acid biosynthesis; L-methionine biosynthesis via salvage pathway; S-methyl-5-thio-alpha-D-ribose 1-phosphate from S-methyl-5'-thioadenosine (hydrolase route): step 1/2.</text>
</comment>
<keyword evidence="4 7" id="KW-0378">Hydrolase</keyword>
<organism evidence="7 8">
    <name type="scientific">Marinicrinis sediminis</name>
    <dbReference type="NCBI Taxonomy" id="1652465"/>
    <lineage>
        <taxon>Bacteria</taxon>
        <taxon>Bacillati</taxon>
        <taxon>Bacillota</taxon>
        <taxon>Bacilli</taxon>
        <taxon>Bacillales</taxon>
        <taxon>Paenibacillaceae</taxon>
    </lineage>
</organism>
<accession>A0ABW5R5E4</accession>
<dbReference type="EMBL" id="JBHUMM010000001">
    <property type="protein sequence ID" value="MFD2670237.1"/>
    <property type="molecule type" value="Genomic_DNA"/>
</dbReference>
<protein>
    <recommendedName>
        <fullName evidence="2">adenosylhomocysteine nucleosidase</fullName>
        <ecNumber evidence="2">3.2.2.9</ecNumber>
    </recommendedName>
</protein>
<dbReference type="InterPro" id="IPR035994">
    <property type="entry name" value="Nucleoside_phosphorylase_sf"/>
</dbReference>
<reference evidence="8" key="1">
    <citation type="journal article" date="2019" name="Int. J. Syst. Evol. Microbiol.">
        <title>The Global Catalogue of Microorganisms (GCM) 10K type strain sequencing project: providing services to taxonomists for standard genome sequencing and annotation.</title>
        <authorList>
            <consortium name="The Broad Institute Genomics Platform"/>
            <consortium name="The Broad Institute Genome Sequencing Center for Infectious Disease"/>
            <person name="Wu L."/>
            <person name="Ma J."/>
        </authorList>
    </citation>
    <scope>NUCLEOTIDE SEQUENCE [LARGE SCALE GENOMIC DNA]</scope>
    <source>
        <strain evidence="8">KCTC 33676</strain>
    </source>
</reference>
<dbReference type="RefSeq" id="WP_379927572.1">
    <property type="nucleotide sequence ID" value="NZ_JBHUMM010000001.1"/>
</dbReference>
<comment type="caution">
    <text evidence="7">The sequence shown here is derived from an EMBL/GenBank/DDBJ whole genome shotgun (WGS) entry which is preliminary data.</text>
</comment>
<dbReference type="InterPro" id="IPR000845">
    <property type="entry name" value="Nucleoside_phosphorylase_d"/>
</dbReference>
<proteinExistence type="predicted"/>
<dbReference type="NCBIfam" id="TIGR01704">
    <property type="entry name" value="MTA_SAH-Nsdase"/>
    <property type="match status" value="1"/>
</dbReference>